<dbReference type="EMBL" id="BA000026">
    <property type="protein sequence ID" value="BAC44305.1"/>
    <property type="molecule type" value="Genomic_DNA"/>
</dbReference>
<reference evidence="1 2" key="1">
    <citation type="journal article" date="2002" name="Nucleic Acids Res.">
        <title>The complete genomic sequence of Mycoplasma penetrans, an intracellular bacterial pathogen in humans.</title>
        <authorList>
            <person name="Sasaki Y."/>
            <person name="Ishikawa J."/>
            <person name="Yamashita A."/>
            <person name="Oshima K."/>
            <person name="Kenri T."/>
            <person name="Furuya K."/>
            <person name="Yoshino C."/>
            <person name="Horino A."/>
            <person name="Shiba T."/>
            <person name="Sasaki T."/>
            <person name="Hattori M."/>
        </authorList>
    </citation>
    <scope>NUCLEOTIDE SEQUENCE [LARGE SCALE GENOMIC DNA]</scope>
    <source>
        <strain evidence="1 2">HF-2</strain>
    </source>
</reference>
<name>Q8EVP5_MALP2</name>
<dbReference type="Proteomes" id="UP000002522">
    <property type="component" value="Chromosome"/>
</dbReference>
<evidence type="ECO:0000313" key="1">
    <source>
        <dbReference type="EMBL" id="BAC44305.1"/>
    </source>
</evidence>
<dbReference type="Gene3D" id="2.40.370.10">
    <property type="entry name" value="AttH-like domain"/>
    <property type="match status" value="1"/>
</dbReference>
<proteinExistence type="predicted"/>
<dbReference type="InParanoid" id="Q8EVP5"/>
<gene>
    <name evidence="1" type="ordered locus">MYPE5150</name>
</gene>
<dbReference type="KEGG" id="mpe:MYPE5150"/>
<keyword evidence="2" id="KW-1185">Reference proteome</keyword>
<organism evidence="1 2">
    <name type="scientific">Malacoplasma penetrans (strain HF-2)</name>
    <name type="common">Mycoplasma penetrans</name>
    <dbReference type="NCBI Taxonomy" id="272633"/>
    <lineage>
        <taxon>Bacteria</taxon>
        <taxon>Bacillati</taxon>
        <taxon>Mycoplasmatota</taxon>
        <taxon>Mycoplasmoidales</taxon>
        <taxon>Mycoplasmoidaceae</taxon>
        <taxon>Malacoplasma</taxon>
    </lineage>
</organism>
<sequence length="366" mass="43086">MENFMKKAFIVKSEQGYKKLNLTKTIQLWEDGLRTTGKRGEYEWWYYDAKMDDGSTLVITFFTTNPTNTKGGFNPNIKIEFTRRDGSKVSDLIYVDKKDCYFNKNKCEVKMKDNFFIGDLNKYYIYVRSPKIEANIELSANVKSWRPETGFQQFGEKEYFAWLPSVPEGKTKATIRIDNSIEEFLGTGYHDHNWGNTSMLKLLHHWYWGRAKVGPYTVISCFLTTVKKYGYTKFPIFMIANEDKLICDDANNINFYTEEKQLSNTTGKWYDNKLVYDYNGVEGHYKITYVVKEIISSFSLLEDEGKKPQKFKRTLVNIFGLDPTYDRFNGEVIFEKIENNVVVEKHVNNATWELMHFRKDKKNKQV</sequence>
<dbReference type="InterPro" id="IPR023374">
    <property type="entry name" value="AttH-like_dom_sf"/>
</dbReference>
<evidence type="ECO:0008006" key="3">
    <source>
        <dbReference type="Google" id="ProtNLM"/>
    </source>
</evidence>
<dbReference type="SUPFAM" id="SSF159245">
    <property type="entry name" value="AttH-like"/>
    <property type="match status" value="1"/>
</dbReference>
<protein>
    <recommendedName>
        <fullName evidence="3">AttH domain-containing protein</fullName>
    </recommendedName>
</protein>
<evidence type="ECO:0000313" key="2">
    <source>
        <dbReference type="Proteomes" id="UP000002522"/>
    </source>
</evidence>
<dbReference type="STRING" id="272633.gene:10731632"/>
<dbReference type="AlphaFoldDB" id="Q8EVP5"/>
<dbReference type="eggNOG" id="COG5621">
    <property type="taxonomic scope" value="Bacteria"/>
</dbReference>
<accession>Q8EVP5</accession>
<dbReference type="HOGENOM" id="CLU_041422_0_0_14"/>